<evidence type="ECO:0000256" key="7">
    <source>
        <dbReference type="ARBA" id="ARBA00022884"/>
    </source>
</evidence>
<evidence type="ECO:0000256" key="6">
    <source>
        <dbReference type="ARBA" id="ARBA00022842"/>
    </source>
</evidence>
<evidence type="ECO:0000256" key="3">
    <source>
        <dbReference type="ARBA" id="ARBA00022695"/>
    </source>
</evidence>
<dbReference type="GO" id="GO:0046872">
    <property type="term" value="F:metal ion binding"/>
    <property type="evidence" value="ECO:0007669"/>
    <property type="project" value="UniProtKB-KW"/>
</dbReference>
<dbReference type="EMBL" id="BART01027893">
    <property type="protein sequence ID" value="GAG98582.1"/>
    <property type="molecule type" value="Genomic_DNA"/>
</dbReference>
<evidence type="ECO:0000256" key="2">
    <source>
        <dbReference type="ARBA" id="ARBA00022694"/>
    </source>
</evidence>
<accession>X1D0F5</accession>
<evidence type="ECO:0000256" key="1">
    <source>
        <dbReference type="ARBA" id="ARBA00001946"/>
    </source>
</evidence>
<keyword evidence="6" id="KW-0460">Magnesium</keyword>
<dbReference type="GO" id="GO:0003723">
    <property type="term" value="F:RNA binding"/>
    <property type="evidence" value="ECO:0007669"/>
    <property type="project" value="UniProtKB-KW"/>
</dbReference>
<protein>
    <recommendedName>
        <fullName evidence="8">DDH domain-containing protein</fullName>
    </recommendedName>
</protein>
<keyword evidence="2" id="KW-0819">tRNA processing</keyword>
<dbReference type="Gene3D" id="3.90.1640.10">
    <property type="entry name" value="inorganic pyrophosphatase (n-terminal core)"/>
    <property type="match status" value="1"/>
</dbReference>
<dbReference type="GO" id="GO:0000166">
    <property type="term" value="F:nucleotide binding"/>
    <property type="evidence" value="ECO:0007669"/>
    <property type="project" value="UniProtKB-KW"/>
</dbReference>
<dbReference type="SUPFAM" id="SSF64182">
    <property type="entry name" value="DHH phosphoesterases"/>
    <property type="match status" value="1"/>
</dbReference>
<proteinExistence type="predicted"/>
<dbReference type="InterPro" id="IPR001667">
    <property type="entry name" value="DDH_dom"/>
</dbReference>
<dbReference type="InterPro" id="IPR038763">
    <property type="entry name" value="DHH_sf"/>
</dbReference>
<dbReference type="GO" id="GO:0008033">
    <property type="term" value="P:tRNA processing"/>
    <property type="evidence" value="ECO:0007669"/>
    <property type="project" value="UniProtKB-KW"/>
</dbReference>
<keyword evidence="7" id="KW-0694">RNA-binding</keyword>
<gene>
    <name evidence="9" type="ORF">S01H4_49326</name>
</gene>
<comment type="cofactor">
    <cofactor evidence="1">
        <name>Mg(2+)</name>
        <dbReference type="ChEBI" id="CHEBI:18420"/>
    </cofactor>
</comment>
<keyword evidence="5" id="KW-0547">Nucleotide-binding</keyword>
<dbReference type="InterPro" id="IPR052390">
    <property type="entry name" value="tRNA_nt/polyA_polymerase"/>
</dbReference>
<feature type="domain" description="DDH" evidence="8">
    <location>
        <begin position="3"/>
        <end position="146"/>
    </location>
</feature>
<evidence type="ECO:0000259" key="8">
    <source>
        <dbReference type="Pfam" id="PF01368"/>
    </source>
</evidence>
<dbReference type="PANTHER" id="PTHR47788:SF1">
    <property type="entry name" value="A-ADDING TRNA NUCLEOTIDYLTRANSFERASE"/>
    <property type="match status" value="1"/>
</dbReference>
<feature type="non-terminal residue" evidence="9">
    <location>
        <position position="160"/>
    </location>
</feature>
<reference evidence="9" key="1">
    <citation type="journal article" date="2014" name="Front. Microbiol.">
        <title>High frequency of phylogenetically diverse reductive dehalogenase-homologous genes in deep subseafloor sedimentary metagenomes.</title>
        <authorList>
            <person name="Kawai M."/>
            <person name="Futagami T."/>
            <person name="Toyoda A."/>
            <person name="Takaki Y."/>
            <person name="Nishi S."/>
            <person name="Hori S."/>
            <person name="Arai W."/>
            <person name="Tsubouchi T."/>
            <person name="Morono Y."/>
            <person name="Uchiyama I."/>
            <person name="Ito T."/>
            <person name="Fujiyama A."/>
            <person name="Inagaki F."/>
            <person name="Takami H."/>
        </authorList>
    </citation>
    <scope>NUCLEOTIDE SEQUENCE</scope>
    <source>
        <strain evidence="9">Expedition CK06-06</strain>
    </source>
</reference>
<dbReference type="Pfam" id="PF01368">
    <property type="entry name" value="DHH"/>
    <property type="match status" value="1"/>
</dbReference>
<evidence type="ECO:0000256" key="5">
    <source>
        <dbReference type="ARBA" id="ARBA00022741"/>
    </source>
</evidence>
<comment type="caution">
    <text evidence="9">The sequence shown here is derived from an EMBL/GenBank/DDBJ whole genome shotgun (WGS) entry which is preliminary data.</text>
</comment>
<organism evidence="9">
    <name type="scientific">marine sediment metagenome</name>
    <dbReference type="NCBI Taxonomy" id="412755"/>
    <lineage>
        <taxon>unclassified sequences</taxon>
        <taxon>metagenomes</taxon>
        <taxon>ecological metagenomes</taxon>
    </lineage>
</organism>
<sequence>MEIIVTHISSDFDSFAGMVAAKKIYPQAKIILPTAINQNVRKFIALYEDELPPLINIRGIDFSRVKRIIIIDTKFASRLGPAEEALNNRNIEVIIYDHHHNSSDDIKPAYDYSKEVGAATTILVNIIKRKKIDISPLESTLFTLGIYEDTGSFTYPSTSS</sequence>
<dbReference type="GO" id="GO:0016779">
    <property type="term" value="F:nucleotidyltransferase activity"/>
    <property type="evidence" value="ECO:0007669"/>
    <property type="project" value="UniProtKB-KW"/>
</dbReference>
<dbReference type="PANTHER" id="PTHR47788">
    <property type="entry name" value="POLYA POLYMERASE"/>
    <property type="match status" value="1"/>
</dbReference>
<keyword evidence="3" id="KW-0548">Nucleotidyltransferase</keyword>
<keyword evidence="3" id="KW-0808">Transferase</keyword>
<dbReference type="AlphaFoldDB" id="X1D0F5"/>
<evidence type="ECO:0000313" key="9">
    <source>
        <dbReference type="EMBL" id="GAG98582.1"/>
    </source>
</evidence>
<name>X1D0F5_9ZZZZ</name>
<evidence type="ECO:0000256" key="4">
    <source>
        <dbReference type="ARBA" id="ARBA00022723"/>
    </source>
</evidence>
<keyword evidence="4" id="KW-0479">Metal-binding</keyword>